<comment type="function">
    <text evidence="1 8">Involved in lipopolysaccharide (LPS) biosynthesis. Catalyzes the transfer of 3-deoxy-D-manno-octulosonate (Kdo) residue(s) from CMP-Kdo to lipid IV(A), the tetraacyldisaccharide-1,4'-bisphosphate precursor of lipid A.</text>
</comment>
<dbReference type="GO" id="GO:0009245">
    <property type="term" value="P:lipid A biosynthetic process"/>
    <property type="evidence" value="ECO:0007669"/>
    <property type="project" value="TreeGrafter"/>
</dbReference>
<comment type="catalytic activity">
    <reaction evidence="7 8">
        <text>lipid IVA (E. coli) + CMP-3-deoxy-beta-D-manno-octulosonate = alpha-Kdo-(2-&gt;6)-lipid IVA (E. coli) + CMP + H(+)</text>
        <dbReference type="Rhea" id="RHEA:28066"/>
        <dbReference type="ChEBI" id="CHEBI:15378"/>
        <dbReference type="ChEBI" id="CHEBI:58603"/>
        <dbReference type="ChEBI" id="CHEBI:60364"/>
        <dbReference type="ChEBI" id="CHEBI:60377"/>
        <dbReference type="ChEBI" id="CHEBI:85987"/>
        <dbReference type="EC" id="2.4.99.12"/>
    </reaction>
</comment>
<feature type="domain" description="3-deoxy-D-manno-octulosonic-acid transferase N-terminal" evidence="9">
    <location>
        <begin position="41"/>
        <end position="199"/>
    </location>
</feature>
<dbReference type="Proteomes" id="UP000294360">
    <property type="component" value="Chromosome"/>
</dbReference>
<proteinExistence type="inferred from homology"/>
<organism evidence="10 11">
    <name type="scientific">Methylocella tundrae</name>
    <dbReference type="NCBI Taxonomy" id="227605"/>
    <lineage>
        <taxon>Bacteria</taxon>
        <taxon>Pseudomonadati</taxon>
        <taxon>Pseudomonadota</taxon>
        <taxon>Alphaproteobacteria</taxon>
        <taxon>Hyphomicrobiales</taxon>
        <taxon>Beijerinckiaceae</taxon>
        <taxon>Methylocella</taxon>
    </lineage>
</organism>
<evidence type="ECO:0000256" key="1">
    <source>
        <dbReference type="ARBA" id="ARBA00003394"/>
    </source>
</evidence>
<dbReference type="PANTHER" id="PTHR42755">
    <property type="entry name" value="3-DEOXY-MANNO-OCTULOSONATE CYTIDYLYLTRANSFERASE"/>
    <property type="match status" value="1"/>
</dbReference>
<keyword evidence="5 8" id="KW-0808">Transferase</keyword>
<dbReference type="KEGG" id="mtun:MTUNDRAET4_0078"/>
<comment type="similarity">
    <text evidence="8">Belongs to the glycosyltransferase group 1 family.</text>
</comment>
<keyword evidence="8" id="KW-0448">Lipopolysaccharide biosynthesis</keyword>
<dbReference type="UniPathway" id="UPA00958"/>
<name>A0A4U8YUK3_METTU</name>
<keyword evidence="8" id="KW-0472">Membrane</keyword>
<dbReference type="GO" id="GO:0009244">
    <property type="term" value="P:lipopolysaccharide core region biosynthetic process"/>
    <property type="evidence" value="ECO:0007669"/>
    <property type="project" value="UniProtKB-UniRule"/>
</dbReference>
<dbReference type="OrthoDB" id="9789797at2"/>
<dbReference type="AlphaFoldDB" id="A0A4U8YUK3"/>
<dbReference type="Gene3D" id="3.40.50.2000">
    <property type="entry name" value="Glycogen Phosphorylase B"/>
    <property type="match status" value="1"/>
</dbReference>
<dbReference type="EMBL" id="LR536450">
    <property type="protein sequence ID" value="VFU06971.1"/>
    <property type="molecule type" value="Genomic_DNA"/>
</dbReference>
<evidence type="ECO:0000256" key="6">
    <source>
        <dbReference type="ARBA" id="ARBA00031445"/>
    </source>
</evidence>
<evidence type="ECO:0000256" key="3">
    <source>
        <dbReference type="ARBA" id="ARBA00012621"/>
    </source>
</evidence>
<reference evidence="10 11" key="1">
    <citation type="submission" date="2019-03" db="EMBL/GenBank/DDBJ databases">
        <authorList>
            <person name="Kox A.R. M."/>
        </authorList>
    </citation>
    <scope>NUCLEOTIDE SEQUENCE [LARGE SCALE GENOMIC DNA]</scope>
    <source>
        <strain evidence="10">MTUNDRAET4 annotated genome</strain>
    </source>
</reference>
<dbReference type="SUPFAM" id="SSF53756">
    <property type="entry name" value="UDP-Glycosyltransferase/glycogen phosphorylase"/>
    <property type="match status" value="1"/>
</dbReference>
<evidence type="ECO:0000256" key="7">
    <source>
        <dbReference type="ARBA" id="ARBA00049183"/>
    </source>
</evidence>
<dbReference type="InterPro" id="IPR038107">
    <property type="entry name" value="Glycos_transf_N_sf"/>
</dbReference>
<evidence type="ECO:0000313" key="11">
    <source>
        <dbReference type="Proteomes" id="UP000294360"/>
    </source>
</evidence>
<evidence type="ECO:0000256" key="8">
    <source>
        <dbReference type="RuleBase" id="RU365103"/>
    </source>
</evidence>
<gene>
    <name evidence="10" type="ORF">MTUNDRAET4_0078</name>
</gene>
<dbReference type="InterPro" id="IPR007507">
    <property type="entry name" value="Glycos_transf_N"/>
</dbReference>
<dbReference type="RefSeq" id="WP_134486002.1">
    <property type="nucleotide sequence ID" value="NZ_LR536450.1"/>
</dbReference>
<dbReference type="PANTHER" id="PTHR42755:SF1">
    <property type="entry name" value="3-DEOXY-D-MANNO-OCTULOSONIC ACID TRANSFERASE, MITOCHONDRIAL-RELATED"/>
    <property type="match status" value="1"/>
</dbReference>
<sequence>MLLSLYRACSAALAPLAPPFLLWRARMRRARLRPEDRLRSQERLAKPSLPRPHGRLAWLHGAAAADIAPLIPLIERLDAAGFAVLVTTRDDGSTPIRLPPTALHQCAPLDAPRFVKPFLAYWRPDVALFAASEFWPNFISESRKRGLPIALINARLSARAFLFWRKLPGVARDLFGGVDLCLARSEADAQRFRFFGASCAQAAGDPIYDLAPSPADAAALARLLARIGARPVWAAFPAGALEEDIVIEAHQKIARNFPDLLTIIAPRHAKRGFDVALRAGRLGLDARVATAADHDSGALPAIHIVGAGDAGLFYRATGVIFLGKSLRGGGGINPVEAAKRGCAILHGPDVDDFEEVYAAVDGAGGGAVVNDAQALASEASLLLFDAAELRAMGRAAADEVERLNGASWRIMQALAPYLAQIFVRPEIEDEAES</sequence>
<dbReference type="GO" id="GO:0005886">
    <property type="term" value="C:plasma membrane"/>
    <property type="evidence" value="ECO:0007669"/>
    <property type="project" value="UniProtKB-SubCell"/>
</dbReference>
<evidence type="ECO:0000259" key="9">
    <source>
        <dbReference type="Pfam" id="PF04413"/>
    </source>
</evidence>
<dbReference type="Pfam" id="PF04413">
    <property type="entry name" value="Glycos_transf_N"/>
    <property type="match status" value="1"/>
</dbReference>
<evidence type="ECO:0000256" key="4">
    <source>
        <dbReference type="ARBA" id="ARBA00019077"/>
    </source>
</evidence>
<comment type="pathway">
    <text evidence="2 8">Bacterial outer membrane biogenesis; LPS core biosynthesis.</text>
</comment>
<evidence type="ECO:0000256" key="2">
    <source>
        <dbReference type="ARBA" id="ARBA00004713"/>
    </source>
</evidence>
<dbReference type="EC" id="2.4.99.12" evidence="3 8"/>
<dbReference type="InterPro" id="IPR039901">
    <property type="entry name" value="Kdotransferase"/>
</dbReference>
<comment type="subcellular location">
    <subcellularLocation>
        <location evidence="8">Cell membrane</location>
    </subcellularLocation>
</comment>
<evidence type="ECO:0000313" key="10">
    <source>
        <dbReference type="EMBL" id="VFU06971.1"/>
    </source>
</evidence>
<protein>
    <recommendedName>
        <fullName evidence="4 8">3-deoxy-D-manno-octulosonic acid transferase</fullName>
        <shortName evidence="8">Kdo transferase</shortName>
        <ecNumber evidence="3 8">2.4.99.12</ecNumber>
    </recommendedName>
    <alternativeName>
        <fullName evidence="6 8">Lipid IV(A) 3-deoxy-D-manno-octulosonic acid transferase</fullName>
    </alternativeName>
</protein>
<dbReference type="Gene3D" id="3.40.50.11720">
    <property type="entry name" value="3-Deoxy-D-manno-octulosonic-acid transferase, N-terminal domain"/>
    <property type="match status" value="1"/>
</dbReference>
<keyword evidence="8" id="KW-1003">Cell membrane</keyword>
<accession>A0A4U8YUK3</accession>
<evidence type="ECO:0000256" key="5">
    <source>
        <dbReference type="ARBA" id="ARBA00022679"/>
    </source>
</evidence>
<dbReference type="GO" id="GO:0043842">
    <property type="term" value="F:Kdo transferase activity"/>
    <property type="evidence" value="ECO:0007669"/>
    <property type="project" value="UniProtKB-EC"/>
</dbReference>